<accession>A0A1D1W711</accession>
<evidence type="ECO:0000313" key="2">
    <source>
        <dbReference type="Proteomes" id="UP000186922"/>
    </source>
</evidence>
<sequence>MKHSLLIKAADHVHEGPQIHPIRRSDEILYTSLHVVPIHAELQTLPTPGLTAGTSNKPTKLNGMILDWAFK</sequence>
<proteinExistence type="predicted"/>
<dbReference type="Proteomes" id="UP000186922">
    <property type="component" value="Unassembled WGS sequence"/>
</dbReference>
<protein>
    <submittedName>
        <fullName evidence="1">Uncharacterized protein</fullName>
    </submittedName>
</protein>
<dbReference type="AlphaFoldDB" id="A0A1D1W711"/>
<evidence type="ECO:0000313" key="1">
    <source>
        <dbReference type="EMBL" id="GAV09116.1"/>
    </source>
</evidence>
<name>A0A1D1W711_RAMVA</name>
<comment type="caution">
    <text evidence="1">The sequence shown here is derived from an EMBL/GenBank/DDBJ whole genome shotgun (WGS) entry which is preliminary data.</text>
</comment>
<keyword evidence="2" id="KW-1185">Reference proteome</keyword>
<gene>
    <name evidence="1" type="primary">RvY_18712-1</name>
    <name evidence="1" type="synonym">RvY_18712.1</name>
    <name evidence="1" type="ORF">RvY_18712</name>
</gene>
<dbReference type="EMBL" id="BDGG01000020">
    <property type="protein sequence ID" value="GAV09116.1"/>
    <property type="molecule type" value="Genomic_DNA"/>
</dbReference>
<reference evidence="1 2" key="1">
    <citation type="journal article" date="2016" name="Nat. Commun.">
        <title>Extremotolerant tardigrade genome and improved radiotolerance of human cultured cells by tardigrade-unique protein.</title>
        <authorList>
            <person name="Hashimoto T."/>
            <person name="Horikawa D.D."/>
            <person name="Saito Y."/>
            <person name="Kuwahara H."/>
            <person name="Kozuka-Hata H."/>
            <person name="Shin-I T."/>
            <person name="Minakuchi Y."/>
            <person name="Ohishi K."/>
            <person name="Motoyama A."/>
            <person name="Aizu T."/>
            <person name="Enomoto A."/>
            <person name="Kondo K."/>
            <person name="Tanaka S."/>
            <person name="Hara Y."/>
            <person name="Koshikawa S."/>
            <person name="Sagara H."/>
            <person name="Miura T."/>
            <person name="Yokobori S."/>
            <person name="Miyagawa K."/>
            <person name="Suzuki Y."/>
            <person name="Kubo T."/>
            <person name="Oyama M."/>
            <person name="Kohara Y."/>
            <person name="Fujiyama A."/>
            <person name="Arakawa K."/>
            <person name="Katayama T."/>
            <person name="Toyoda A."/>
            <person name="Kunieda T."/>
        </authorList>
    </citation>
    <scope>NUCLEOTIDE SEQUENCE [LARGE SCALE GENOMIC DNA]</scope>
    <source>
        <strain evidence="1 2">YOKOZUNA-1</strain>
    </source>
</reference>
<organism evidence="1 2">
    <name type="scientific">Ramazzottius varieornatus</name>
    <name type="common">Water bear</name>
    <name type="synonym">Tardigrade</name>
    <dbReference type="NCBI Taxonomy" id="947166"/>
    <lineage>
        <taxon>Eukaryota</taxon>
        <taxon>Metazoa</taxon>
        <taxon>Ecdysozoa</taxon>
        <taxon>Tardigrada</taxon>
        <taxon>Eutardigrada</taxon>
        <taxon>Parachela</taxon>
        <taxon>Hypsibioidea</taxon>
        <taxon>Ramazzottiidae</taxon>
        <taxon>Ramazzottius</taxon>
    </lineage>
</organism>